<comment type="similarity">
    <text evidence="1">Belongs to the phosphoglycerate mutase family.</text>
</comment>
<reference evidence="3" key="2">
    <citation type="submission" date="2025-08" db="UniProtKB">
        <authorList>
            <consortium name="RefSeq"/>
        </authorList>
    </citation>
    <scope>IDENTIFICATION</scope>
</reference>
<dbReference type="InterPro" id="IPR050275">
    <property type="entry name" value="PGM_Phosphatase"/>
</dbReference>
<accession>A0A1U8LYL3</accession>
<dbReference type="CDD" id="cd07040">
    <property type="entry name" value="HP"/>
    <property type="match status" value="1"/>
</dbReference>
<name>A0A1U8LYL3_GOSHI</name>
<gene>
    <name evidence="3" type="primary">LOC107932207</name>
</gene>
<evidence type="ECO:0000256" key="1">
    <source>
        <dbReference type="ARBA" id="ARBA00038362"/>
    </source>
</evidence>
<proteinExistence type="inferred from homology"/>
<dbReference type="RefSeq" id="XP_016719650.2">
    <property type="nucleotide sequence ID" value="XM_016864161.2"/>
</dbReference>
<keyword evidence="2" id="KW-1185">Reference proteome</keyword>
<dbReference type="GeneID" id="107932207"/>
<dbReference type="GO" id="GO:0016791">
    <property type="term" value="F:phosphatase activity"/>
    <property type="evidence" value="ECO:0000318"/>
    <property type="project" value="GO_Central"/>
</dbReference>
<evidence type="ECO:0000313" key="3">
    <source>
        <dbReference type="RefSeq" id="XP_016719650.2"/>
    </source>
</evidence>
<dbReference type="GO" id="GO:0005737">
    <property type="term" value="C:cytoplasm"/>
    <property type="evidence" value="ECO:0000318"/>
    <property type="project" value="GO_Central"/>
</dbReference>
<dbReference type="Gene3D" id="3.40.50.1240">
    <property type="entry name" value="Phosphoglycerate mutase-like"/>
    <property type="match status" value="1"/>
</dbReference>
<dbReference type="PANTHER" id="PTHR48100:SF13">
    <property type="entry name" value="PHOSPHOGLYCERATE MUTASE-LIKE PROTEIN 1 ISOFORM X1"/>
    <property type="match status" value="1"/>
</dbReference>
<dbReference type="AlphaFoldDB" id="A0A1U8LYL3"/>
<dbReference type="SMR" id="A0A1U8LYL3"/>
<dbReference type="Pfam" id="PF00300">
    <property type="entry name" value="His_Phos_1"/>
    <property type="match status" value="1"/>
</dbReference>
<reference evidence="2" key="1">
    <citation type="journal article" date="2020" name="Nat. Genet.">
        <title>Genomic diversifications of five Gossypium allopolyploid species and their impact on cotton improvement.</title>
        <authorList>
            <person name="Chen Z.J."/>
            <person name="Sreedasyam A."/>
            <person name="Ando A."/>
            <person name="Song Q."/>
            <person name="De Santiago L.M."/>
            <person name="Hulse-Kemp A.M."/>
            <person name="Ding M."/>
            <person name="Ye W."/>
            <person name="Kirkbride R.C."/>
            <person name="Jenkins J."/>
            <person name="Plott C."/>
            <person name="Lovell J."/>
            <person name="Lin Y.M."/>
            <person name="Vaughn R."/>
            <person name="Liu B."/>
            <person name="Simpson S."/>
            <person name="Scheffler B.E."/>
            <person name="Wen L."/>
            <person name="Saski C.A."/>
            <person name="Grover C.E."/>
            <person name="Hu G."/>
            <person name="Conover J.L."/>
            <person name="Carlson J.W."/>
            <person name="Shu S."/>
            <person name="Boston L.B."/>
            <person name="Williams M."/>
            <person name="Peterson D.G."/>
            <person name="McGee K."/>
            <person name="Jones D.C."/>
            <person name="Wendel J.F."/>
            <person name="Stelly D.M."/>
            <person name="Grimwood J."/>
            <person name="Schmutz J."/>
        </authorList>
    </citation>
    <scope>NUCLEOTIDE SEQUENCE [LARGE SCALE GENOMIC DNA]</scope>
    <source>
        <strain evidence="2">cv. TM-1</strain>
    </source>
</reference>
<protein>
    <submittedName>
        <fullName evidence="3">Phosphoglycerate mutase-like protein 1 isoform X1</fullName>
    </submittedName>
</protein>
<dbReference type="SUPFAM" id="SSF53254">
    <property type="entry name" value="Phosphoglycerate mutase-like"/>
    <property type="match status" value="1"/>
</dbReference>
<evidence type="ECO:0000313" key="2">
    <source>
        <dbReference type="Proteomes" id="UP000818029"/>
    </source>
</evidence>
<sequence length="338" mass="38870">MNSQFHGSINSSAFPALFDHQYFSIPPPSLSLFVFTFAEMETTATAPYHSNQKLVIHLVPACFLLQYLSNKNMHIRHAHGLHNLESERHRDPLKRIQYADPELSPLGWQQVREQRKDLSASGLLERIELVVTSPLTRTLQTSVGIFGSPLKDENTVGNGYQNGIKTPIFNHPPIIASELCRERLSKGRSRGTISQCRSRFPQVDFSLIEREDDILWEADERESNESVAAKGIKFIKWLLARKEKEIAVVSHGVFLQQTLIALKNEFDSSIEKEFLTPFGNCEIRSLKFFRERWRAELRRRRRRLPRLLCKVFQSKRKSILGSSYTQAYIRVPLSCSAT</sequence>
<organism evidence="2 3">
    <name type="scientific">Gossypium hirsutum</name>
    <name type="common">Upland cotton</name>
    <name type="synonym">Gossypium mexicanum</name>
    <dbReference type="NCBI Taxonomy" id="3635"/>
    <lineage>
        <taxon>Eukaryota</taxon>
        <taxon>Viridiplantae</taxon>
        <taxon>Streptophyta</taxon>
        <taxon>Embryophyta</taxon>
        <taxon>Tracheophyta</taxon>
        <taxon>Spermatophyta</taxon>
        <taxon>Magnoliopsida</taxon>
        <taxon>eudicotyledons</taxon>
        <taxon>Gunneridae</taxon>
        <taxon>Pentapetalae</taxon>
        <taxon>rosids</taxon>
        <taxon>malvids</taxon>
        <taxon>Malvales</taxon>
        <taxon>Malvaceae</taxon>
        <taxon>Malvoideae</taxon>
        <taxon>Gossypium</taxon>
    </lineage>
</organism>
<dbReference type="InterPro" id="IPR013078">
    <property type="entry name" value="His_Pase_superF_clade-1"/>
</dbReference>
<dbReference type="InterPro" id="IPR029033">
    <property type="entry name" value="His_PPase_superfam"/>
</dbReference>
<dbReference type="KEGG" id="ghi:107932207"/>
<dbReference type="PaxDb" id="3635-A0A1U8LYL3"/>
<dbReference type="PANTHER" id="PTHR48100">
    <property type="entry name" value="BROAD-SPECIFICITY PHOSPHATASE YOR283W-RELATED"/>
    <property type="match status" value="1"/>
</dbReference>
<dbReference type="Proteomes" id="UP000818029">
    <property type="component" value="Chromosome D07"/>
</dbReference>